<dbReference type="AlphaFoldDB" id="A0A3A5MAJ0"/>
<dbReference type="RefSeq" id="WP_147394397.1">
    <property type="nucleotide sequence ID" value="NZ_QZVT01000010.1"/>
</dbReference>
<sequence>MPKMLLSMNHVSTQADYVRVAVDEDAMLAWLQENPKENDWIQPVSDKDDICAEDVRRYFEAHPELRDHRHFHEAAGEVRESWSQLEIIDPTDENQTMN</sequence>
<keyword evidence="2" id="KW-1185">Reference proteome</keyword>
<proteinExistence type="predicted"/>
<evidence type="ECO:0000313" key="2">
    <source>
        <dbReference type="Proteomes" id="UP000272560"/>
    </source>
</evidence>
<dbReference type="OrthoDB" id="9836283at2"/>
<evidence type="ECO:0000313" key="1">
    <source>
        <dbReference type="EMBL" id="RJT76896.1"/>
    </source>
</evidence>
<name>A0A3A5MAJ0_9MICC</name>
<dbReference type="EMBL" id="QZVT01000010">
    <property type="protein sequence ID" value="RJT76896.1"/>
    <property type="molecule type" value="Genomic_DNA"/>
</dbReference>
<comment type="caution">
    <text evidence="1">The sequence shown here is derived from an EMBL/GenBank/DDBJ whole genome shotgun (WGS) entry which is preliminary data.</text>
</comment>
<gene>
    <name evidence="1" type="ORF">D6T63_15600</name>
</gene>
<accession>A0A3A5MAJ0</accession>
<organism evidence="1 2">
    <name type="scientific">Arthrobacter cheniae</name>
    <dbReference type="NCBI Taxonomy" id="1258888"/>
    <lineage>
        <taxon>Bacteria</taxon>
        <taxon>Bacillati</taxon>
        <taxon>Actinomycetota</taxon>
        <taxon>Actinomycetes</taxon>
        <taxon>Micrococcales</taxon>
        <taxon>Micrococcaceae</taxon>
        <taxon>Arthrobacter</taxon>
    </lineage>
</organism>
<dbReference type="Proteomes" id="UP000272560">
    <property type="component" value="Unassembled WGS sequence"/>
</dbReference>
<protein>
    <submittedName>
        <fullName evidence="1">Uncharacterized protein</fullName>
    </submittedName>
</protein>
<reference evidence="1 2" key="1">
    <citation type="submission" date="2018-09" db="EMBL/GenBank/DDBJ databases">
        <title>Novel species of Arthrobacter.</title>
        <authorList>
            <person name="Liu Q."/>
            <person name="Xin Y.-H."/>
        </authorList>
    </citation>
    <scope>NUCLEOTIDE SEQUENCE [LARGE SCALE GENOMIC DNA]</scope>
    <source>
        <strain evidence="1 2">Hz2</strain>
    </source>
</reference>